<dbReference type="Pfam" id="PF00496">
    <property type="entry name" value="SBP_bac_5"/>
    <property type="match status" value="1"/>
</dbReference>
<dbReference type="GO" id="GO:0030288">
    <property type="term" value="C:outer membrane-bounded periplasmic space"/>
    <property type="evidence" value="ECO:0007669"/>
    <property type="project" value="UniProtKB-ARBA"/>
</dbReference>
<evidence type="ECO:0000259" key="6">
    <source>
        <dbReference type="Pfam" id="PF00496"/>
    </source>
</evidence>
<feature type="chain" id="PRO_5028877010" evidence="5">
    <location>
        <begin position="28"/>
        <end position="527"/>
    </location>
</feature>
<geneLocation type="plasmid" evidence="7 8">
    <name>unnamed1</name>
</geneLocation>
<organism evidence="7 8">
    <name type="scientific">Paracoccus pantotrophus</name>
    <name type="common">Thiosphaera pantotropha</name>
    <dbReference type="NCBI Taxonomy" id="82367"/>
    <lineage>
        <taxon>Bacteria</taxon>
        <taxon>Pseudomonadati</taxon>
        <taxon>Pseudomonadota</taxon>
        <taxon>Alphaproteobacteria</taxon>
        <taxon>Rhodobacterales</taxon>
        <taxon>Paracoccaceae</taxon>
        <taxon>Paracoccus</taxon>
    </lineage>
</organism>
<dbReference type="RefSeq" id="WP_179922260.1">
    <property type="nucleotide sequence ID" value="NZ_CP058691.1"/>
</dbReference>
<accession>A0A7H9BZP1</accession>
<dbReference type="InterPro" id="IPR000914">
    <property type="entry name" value="SBP_5_dom"/>
</dbReference>
<dbReference type="InterPro" id="IPR039424">
    <property type="entry name" value="SBP_5"/>
</dbReference>
<name>A0A7H9BZP1_PARPN</name>
<dbReference type="PANTHER" id="PTHR30290:SF9">
    <property type="entry name" value="OLIGOPEPTIDE-BINDING PROTEIN APPA"/>
    <property type="match status" value="1"/>
</dbReference>
<dbReference type="Proteomes" id="UP000509322">
    <property type="component" value="Plasmid unnamed1"/>
</dbReference>
<keyword evidence="4 5" id="KW-0732">Signal</keyword>
<evidence type="ECO:0000313" key="7">
    <source>
        <dbReference type="EMBL" id="QLH16569.1"/>
    </source>
</evidence>
<evidence type="ECO:0000256" key="1">
    <source>
        <dbReference type="ARBA" id="ARBA00004418"/>
    </source>
</evidence>
<dbReference type="PIRSF" id="PIRSF002741">
    <property type="entry name" value="MppA"/>
    <property type="match status" value="1"/>
</dbReference>
<dbReference type="EMBL" id="CP058691">
    <property type="protein sequence ID" value="QLH16569.1"/>
    <property type="molecule type" value="Genomic_DNA"/>
</dbReference>
<dbReference type="Gene3D" id="3.90.76.10">
    <property type="entry name" value="Dipeptide-binding Protein, Domain 1"/>
    <property type="match status" value="1"/>
</dbReference>
<dbReference type="Gene3D" id="3.40.190.10">
    <property type="entry name" value="Periplasmic binding protein-like II"/>
    <property type="match status" value="1"/>
</dbReference>
<dbReference type="InterPro" id="IPR030678">
    <property type="entry name" value="Peptide/Ni-bd"/>
</dbReference>
<evidence type="ECO:0000256" key="4">
    <source>
        <dbReference type="ARBA" id="ARBA00022729"/>
    </source>
</evidence>
<keyword evidence="7" id="KW-0614">Plasmid</keyword>
<dbReference type="GO" id="GO:1904680">
    <property type="term" value="F:peptide transmembrane transporter activity"/>
    <property type="evidence" value="ECO:0007669"/>
    <property type="project" value="TreeGrafter"/>
</dbReference>
<feature type="signal peptide" evidence="5">
    <location>
        <begin position="1"/>
        <end position="27"/>
    </location>
</feature>
<dbReference type="GO" id="GO:0043190">
    <property type="term" value="C:ATP-binding cassette (ABC) transporter complex"/>
    <property type="evidence" value="ECO:0007669"/>
    <property type="project" value="InterPro"/>
</dbReference>
<evidence type="ECO:0000256" key="3">
    <source>
        <dbReference type="ARBA" id="ARBA00022448"/>
    </source>
</evidence>
<sequence>MSRPTTGKMQGKLLTAIAAMATMTALGLMGNTATGMFDASAALAQDADTLRIGMRRGLLTFDPHNNGAYGTPLMNVFDTLVRRTDDGEFVPHLAKSFEQKDDYTWEFVLHQGIKFHDGSELTARDVKFTLDRVVGDTRLIESPRFSTIKEVKILDPYTVQIITNVPDPVMLNRLIRMGGSIMPEKYFNEVGVDNFTKRPVGSGPYKVAQYNVDQQIILEKFKDYFKGDVSDWDKAVLTILPEASTRVNELITGGMDLVDEVPPSEWARVNGNGNTAIVPGDSTQVIMLMVNSNEQFPTSDVRVRQAIDYAIDDKLIVDKFFQGMGTPTRTHITPGIVGFNEEYYDTYLYDLEKAKELLAEAGYDAGNPLSLTLQVPKGRYLLDSELGQLIGAILQMAGIQVNFEFLENSKYVEVRNNNNNKELMLAGYGNSMFDPFLPLNALNSKTYFERLGYRNERVDQLLDQAEATIDQKARAQMYREAQAILAEELPFIYIYAEQNFTGINTNRIEFAPPSSKDVLIEDMTKAE</sequence>
<evidence type="ECO:0000256" key="5">
    <source>
        <dbReference type="SAM" id="SignalP"/>
    </source>
</evidence>
<comment type="similarity">
    <text evidence="2">Belongs to the bacterial solute-binding protein 5 family.</text>
</comment>
<reference evidence="7 8" key="1">
    <citation type="submission" date="2020-07" db="EMBL/GenBank/DDBJ databases">
        <title>The complete genome of Paracoccus pantotrophus ACCC 10489.</title>
        <authorList>
            <person name="Si Y."/>
        </authorList>
    </citation>
    <scope>NUCLEOTIDE SEQUENCE [LARGE SCALE GENOMIC DNA]</scope>
    <source>
        <strain evidence="7 8">ACCC10489</strain>
        <plasmid evidence="7 8">unnamed1</plasmid>
    </source>
</reference>
<dbReference type="PANTHER" id="PTHR30290">
    <property type="entry name" value="PERIPLASMIC BINDING COMPONENT OF ABC TRANSPORTER"/>
    <property type="match status" value="1"/>
</dbReference>
<evidence type="ECO:0000256" key="2">
    <source>
        <dbReference type="ARBA" id="ARBA00005695"/>
    </source>
</evidence>
<proteinExistence type="inferred from homology"/>
<evidence type="ECO:0000313" key="8">
    <source>
        <dbReference type="Proteomes" id="UP000509322"/>
    </source>
</evidence>
<dbReference type="Gene3D" id="3.10.105.10">
    <property type="entry name" value="Dipeptide-binding Protein, Domain 3"/>
    <property type="match status" value="1"/>
</dbReference>
<dbReference type="AlphaFoldDB" id="A0A7H9BZP1"/>
<feature type="domain" description="Solute-binding protein family 5" evidence="6">
    <location>
        <begin position="88"/>
        <end position="446"/>
    </location>
</feature>
<comment type="subcellular location">
    <subcellularLocation>
        <location evidence="1">Periplasm</location>
    </subcellularLocation>
</comment>
<dbReference type="GO" id="GO:0015833">
    <property type="term" value="P:peptide transport"/>
    <property type="evidence" value="ECO:0007669"/>
    <property type="project" value="TreeGrafter"/>
</dbReference>
<gene>
    <name evidence="7" type="ORF">HYQ43_20255</name>
</gene>
<dbReference type="SUPFAM" id="SSF53850">
    <property type="entry name" value="Periplasmic binding protein-like II"/>
    <property type="match status" value="1"/>
</dbReference>
<protein>
    <submittedName>
        <fullName evidence="7">ABC transporter substrate-binding protein</fullName>
    </submittedName>
</protein>
<keyword evidence="3" id="KW-0813">Transport</keyword>